<comment type="caution">
    <text evidence="2">The sequence shown here is derived from an EMBL/GenBank/DDBJ whole genome shotgun (WGS) entry which is preliminary data.</text>
</comment>
<reference evidence="2" key="1">
    <citation type="submission" date="2023-02" db="EMBL/GenBank/DDBJ databases">
        <title>Genome of toxic invasive species Heracleum sosnowskyi carries increased number of genes despite the absence of recent whole-genome duplications.</title>
        <authorList>
            <person name="Schelkunov M."/>
            <person name="Shtratnikova V."/>
            <person name="Makarenko M."/>
            <person name="Klepikova A."/>
            <person name="Omelchenko D."/>
            <person name="Novikova G."/>
            <person name="Obukhova E."/>
            <person name="Bogdanov V."/>
            <person name="Penin A."/>
            <person name="Logacheva M."/>
        </authorList>
    </citation>
    <scope>NUCLEOTIDE SEQUENCE</scope>
    <source>
        <strain evidence="2">Hsosn_3</strain>
        <tissue evidence="2">Leaf</tissue>
    </source>
</reference>
<proteinExistence type="predicted"/>
<accession>A0AAD8GX66</accession>
<keyword evidence="1" id="KW-1133">Transmembrane helix</keyword>
<dbReference type="EMBL" id="JAUIZM010000011">
    <property type="protein sequence ID" value="KAK1355631.1"/>
    <property type="molecule type" value="Genomic_DNA"/>
</dbReference>
<gene>
    <name evidence="2" type="ORF">POM88_048887</name>
</gene>
<sequence length="117" mass="13136">MEKNLNYGFIKPQEAGKKTSCLVSYVSNKFVLRIILMVGALPALLAYYWRTKMPETAQFTAFVAKNTDQAASDLSKVLQVEIETGPIKKHHVAKRIKNQFSFRNLENLEAASNGDIS</sequence>
<evidence type="ECO:0000256" key="1">
    <source>
        <dbReference type="SAM" id="Phobius"/>
    </source>
</evidence>
<organism evidence="2 3">
    <name type="scientific">Heracleum sosnowskyi</name>
    <dbReference type="NCBI Taxonomy" id="360622"/>
    <lineage>
        <taxon>Eukaryota</taxon>
        <taxon>Viridiplantae</taxon>
        <taxon>Streptophyta</taxon>
        <taxon>Embryophyta</taxon>
        <taxon>Tracheophyta</taxon>
        <taxon>Spermatophyta</taxon>
        <taxon>Magnoliopsida</taxon>
        <taxon>eudicotyledons</taxon>
        <taxon>Gunneridae</taxon>
        <taxon>Pentapetalae</taxon>
        <taxon>asterids</taxon>
        <taxon>campanulids</taxon>
        <taxon>Apiales</taxon>
        <taxon>Apiaceae</taxon>
        <taxon>Apioideae</taxon>
        <taxon>apioid superclade</taxon>
        <taxon>Tordylieae</taxon>
        <taxon>Tordyliinae</taxon>
        <taxon>Heracleum</taxon>
    </lineage>
</organism>
<keyword evidence="1" id="KW-0472">Membrane</keyword>
<feature type="transmembrane region" description="Helical" evidence="1">
    <location>
        <begin position="30"/>
        <end position="49"/>
    </location>
</feature>
<keyword evidence="1" id="KW-0812">Transmembrane</keyword>
<protein>
    <submittedName>
        <fullName evidence="2">Uncharacterized protein</fullName>
    </submittedName>
</protein>
<reference evidence="2" key="2">
    <citation type="submission" date="2023-05" db="EMBL/GenBank/DDBJ databases">
        <authorList>
            <person name="Schelkunov M.I."/>
        </authorList>
    </citation>
    <scope>NUCLEOTIDE SEQUENCE</scope>
    <source>
        <strain evidence="2">Hsosn_3</strain>
        <tissue evidence="2">Leaf</tissue>
    </source>
</reference>
<evidence type="ECO:0000313" key="3">
    <source>
        <dbReference type="Proteomes" id="UP001237642"/>
    </source>
</evidence>
<dbReference type="Proteomes" id="UP001237642">
    <property type="component" value="Unassembled WGS sequence"/>
</dbReference>
<evidence type="ECO:0000313" key="2">
    <source>
        <dbReference type="EMBL" id="KAK1355631.1"/>
    </source>
</evidence>
<keyword evidence="3" id="KW-1185">Reference proteome</keyword>
<name>A0AAD8GX66_9APIA</name>
<dbReference type="AlphaFoldDB" id="A0AAD8GX66"/>